<dbReference type="EMBL" id="CM000763">
    <property type="protein sequence ID" value="KXG29801.1"/>
    <property type="molecule type" value="Genomic_DNA"/>
</dbReference>
<proteinExistence type="predicted"/>
<organism evidence="2 3">
    <name type="scientific">Sorghum bicolor</name>
    <name type="common">Sorghum</name>
    <name type="synonym">Sorghum vulgare</name>
    <dbReference type="NCBI Taxonomy" id="4558"/>
    <lineage>
        <taxon>Eukaryota</taxon>
        <taxon>Viridiplantae</taxon>
        <taxon>Streptophyta</taxon>
        <taxon>Embryophyta</taxon>
        <taxon>Tracheophyta</taxon>
        <taxon>Spermatophyta</taxon>
        <taxon>Magnoliopsida</taxon>
        <taxon>Liliopsida</taxon>
        <taxon>Poales</taxon>
        <taxon>Poaceae</taxon>
        <taxon>PACMAD clade</taxon>
        <taxon>Panicoideae</taxon>
        <taxon>Andropogonodae</taxon>
        <taxon>Andropogoneae</taxon>
        <taxon>Sorghinae</taxon>
        <taxon>Sorghum</taxon>
    </lineage>
</organism>
<evidence type="ECO:0000256" key="1">
    <source>
        <dbReference type="SAM" id="MobiDB-lite"/>
    </source>
</evidence>
<reference evidence="2 3" key="1">
    <citation type="journal article" date="2009" name="Nature">
        <title>The Sorghum bicolor genome and the diversification of grasses.</title>
        <authorList>
            <person name="Paterson A.H."/>
            <person name="Bowers J.E."/>
            <person name="Bruggmann R."/>
            <person name="Dubchak I."/>
            <person name="Grimwood J."/>
            <person name="Gundlach H."/>
            <person name="Haberer G."/>
            <person name="Hellsten U."/>
            <person name="Mitros T."/>
            <person name="Poliakov A."/>
            <person name="Schmutz J."/>
            <person name="Spannagl M."/>
            <person name="Tang H."/>
            <person name="Wang X."/>
            <person name="Wicker T."/>
            <person name="Bharti A.K."/>
            <person name="Chapman J."/>
            <person name="Feltus F.A."/>
            <person name="Gowik U."/>
            <person name="Grigoriev I.V."/>
            <person name="Lyons E."/>
            <person name="Maher C.A."/>
            <person name="Martis M."/>
            <person name="Narechania A."/>
            <person name="Otillar R.P."/>
            <person name="Penning B.W."/>
            <person name="Salamov A.A."/>
            <person name="Wang Y."/>
            <person name="Zhang L."/>
            <person name="Carpita N.C."/>
            <person name="Freeling M."/>
            <person name="Gingle A.R."/>
            <person name="Hash C.T."/>
            <person name="Keller B."/>
            <person name="Klein P."/>
            <person name="Kresovich S."/>
            <person name="McCann M.C."/>
            <person name="Ming R."/>
            <person name="Peterson D.G."/>
            <person name="Mehboob-ur-Rahman"/>
            <person name="Ware D."/>
            <person name="Westhoff P."/>
            <person name="Mayer K.F."/>
            <person name="Messing J."/>
            <person name="Rokhsar D.S."/>
        </authorList>
    </citation>
    <scope>NUCLEOTIDE SEQUENCE [LARGE SCALE GENOMIC DNA]</scope>
    <source>
        <strain evidence="3">cv. BTx623</strain>
    </source>
</reference>
<evidence type="ECO:0000313" key="2">
    <source>
        <dbReference type="EMBL" id="KXG29801.1"/>
    </source>
</evidence>
<protein>
    <submittedName>
        <fullName evidence="2">Uncharacterized protein</fullName>
    </submittedName>
</protein>
<sequence length="87" mass="9902">MLSKGSDENRMGTGLIRRQLGLQLCCRRTDQSHECRRSRTRRNPPRTRELRPRHAGRGPSSSLRKLLTSSVRAAASSRSWPGRRGYA</sequence>
<gene>
    <name evidence="2" type="ORF">SORBI_3004G091900</name>
</gene>
<feature type="region of interest" description="Disordered" evidence="1">
    <location>
        <begin position="30"/>
        <end position="87"/>
    </location>
</feature>
<evidence type="ECO:0000313" key="3">
    <source>
        <dbReference type="Proteomes" id="UP000000768"/>
    </source>
</evidence>
<dbReference type="Proteomes" id="UP000000768">
    <property type="component" value="Chromosome 4"/>
</dbReference>
<dbReference type="AlphaFoldDB" id="A0A194YNN4"/>
<accession>A0A194YNN4</accession>
<reference evidence="3" key="2">
    <citation type="journal article" date="2018" name="Plant J.">
        <title>The Sorghum bicolor reference genome: improved assembly, gene annotations, a transcriptome atlas, and signatures of genome organization.</title>
        <authorList>
            <person name="McCormick R.F."/>
            <person name="Truong S.K."/>
            <person name="Sreedasyam A."/>
            <person name="Jenkins J."/>
            <person name="Shu S."/>
            <person name="Sims D."/>
            <person name="Kennedy M."/>
            <person name="Amirebrahimi M."/>
            <person name="Weers B.D."/>
            <person name="McKinley B."/>
            <person name="Mattison A."/>
            <person name="Morishige D.T."/>
            <person name="Grimwood J."/>
            <person name="Schmutz J."/>
            <person name="Mullet J.E."/>
        </authorList>
    </citation>
    <scope>NUCLEOTIDE SEQUENCE [LARGE SCALE GENOMIC DNA]</scope>
    <source>
        <strain evidence="3">cv. BTx623</strain>
    </source>
</reference>
<feature type="compositionally biased region" description="Low complexity" evidence="1">
    <location>
        <begin position="69"/>
        <end position="79"/>
    </location>
</feature>
<keyword evidence="3" id="KW-1185">Reference proteome</keyword>
<dbReference type="Gramene" id="KXG29801">
    <property type="protein sequence ID" value="KXG29801"/>
    <property type="gene ID" value="SORBI_3004G091900"/>
</dbReference>
<dbReference type="InParanoid" id="A0A194YNN4"/>
<name>A0A194YNN4_SORBI</name>